<organism evidence="3 4">
    <name type="scientific">Candidatus Lokiarchaeum ossiferum</name>
    <dbReference type="NCBI Taxonomy" id="2951803"/>
    <lineage>
        <taxon>Archaea</taxon>
        <taxon>Promethearchaeati</taxon>
        <taxon>Promethearchaeota</taxon>
        <taxon>Promethearchaeia</taxon>
        <taxon>Promethearchaeales</taxon>
        <taxon>Promethearchaeaceae</taxon>
        <taxon>Candidatus Lokiarchaeum</taxon>
    </lineage>
</organism>
<dbReference type="InterPro" id="IPR024156">
    <property type="entry name" value="Small_GTPase_ARF"/>
</dbReference>
<name>A0ABY6I0A6_9ARCH</name>
<protein>
    <submittedName>
        <fullName evidence="3">GTPase Der</fullName>
    </submittedName>
</protein>
<dbReference type="SMART" id="SM00178">
    <property type="entry name" value="SAR"/>
    <property type="match status" value="1"/>
</dbReference>
<evidence type="ECO:0000313" key="4">
    <source>
        <dbReference type="Proteomes" id="UP001208689"/>
    </source>
</evidence>
<dbReference type="EMBL" id="CP104013">
    <property type="protein sequence ID" value="UYP48256.1"/>
    <property type="molecule type" value="Genomic_DNA"/>
</dbReference>
<dbReference type="InterPro" id="IPR006689">
    <property type="entry name" value="Small_GTPase_ARF/SAR"/>
</dbReference>
<accession>A0ABY6I0A6</accession>
<proteinExistence type="predicted"/>
<keyword evidence="1" id="KW-0547">Nucleotide-binding</keyword>
<dbReference type="PRINTS" id="PR00328">
    <property type="entry name" value="SAR1GTPBP"/>
</dbReference>
<dbReference type="InterPro" id="IPR027417">
    <property type="entry name" value="P-loop_NTPase"/>
</dbReference>
<dbReference type="PROSITE" id="PS51417">
    <property type="entry name" value="ARF"/>
    <property type="match status" value="1"/>
</dbReference>
<evidence type="ECO:0000256" key="2">
    <source>
        <dbReference type="ARBA" id="ARBA00023134"/>
    </source>
</evidence>
<dbReference type="SMART" id="SM00175">
    <property type="entry name" value="RAB"/>
    <property type="match status" value="1"/>
</dbReference>
<dbReference type="SUPFAM" id="SSF52540">
    <property type="entry name" value="P-loop containing nucleoside triphosphate hydrolases"/>
    <property type="match status" value="1"/>
</dbReference>
<evidence type="ECO:0000313" key="3">
    <source>
        <dbReference type="EMBL" id="UYP48256.1"/>
    </source>
</evidence>
<keyword evidence="2" id="KW-0342">GTP-binding</keyword>
<dbReference type="NCBIfam" id="TIGR00231">
    <property type="entry name" value="small_GTP"/>
    <property type="match status" value="1"/>
</dbReference>
<dbReference type="PROSITE" id="PS51419">
    <property type="entry name" value="RAB"/>
    <property type="match status" value="1"/>
</dbReference>
<dbReference type="InterPro" id="IPR005225">
    <property type="entry name" value="Small_GTP-bd"/>
</dbReference>
<dbReference type="Proteomes" id="UP001208689">
    <property type="component" value="Chromosome"/>
</dbReference>
<dbReference type="PANTHER" id="PTHR11711">
    <property type="entry name" value="ADP RIBOSYLATION FACTOR-RELATED"/>
    <property type="match status" value="1"/>
</dbReference>
<reference evidence="3" key="1">
    <citation type="submission" date="2022-09" db="EMBL/GenBank/DDBJ databases">
        <title>Actin cytoskeleton and complex cell architecture in an #Asgard archaeon.</title>
        <authorList>
            <person name="Ponce Toledo R.I."/>
            <person name="Schleper C."/>
            <person name="Rodrigues Oliveira T."/>
            <person name="Wollweber F."/>
            <person name="Xu J."/>
            <person name="Rittmann S."/>
            <person name="Klingl A."/>
            <person name="Pilhofer M."/>
        </authorList>
    </citation>
    <scope>NUCLEOTIDE SEQUENCE</scope>
    <source>
        <strain evidence="3">B-35</strain>
    </source>
</reference>
<sequence length="299" mass="33799">MGIFSLLRRKTKQKSVFLGLDNSGKSTIISFLKEGKFVEHTPTMGKDLQKLEIDGTRFLLFDMGGQSHFRKMWTGEMKDSKCVVFVIDAADPDRFNESKSELQKVLPLIAGKDMKLLILANKSDKRNAIPLDQLIDIFELSNLPNFEIMSISAKTGLNMADAFVKFYSLLTGKMLKKNTVTQAISIFDPSGLPIITRSKSDHDDRDILEGGFITAITHFGKMKNNANCIKFESENDGVYVIKRTENYIGALLWDENLDIPIDDTESALDDLLNHLESSLKFKDHEEVAYYVSQYCTNMI</sequence>
<evidence type="ECO:0000256" key="1">
    <source>
        <dbReference type="ARBA" id="ARBA00022741"/>
    </source>
</evidence>
<keyword evidence="4" id="KW-1185">Reference proteome</keyword>
<dbReference type="Pfam" id="PF00025">
    <property type="entry name" value="Arf"/>
    <property type="match status" value="1"/>
</dbReference>
<gene>
    <name evidence="3" type="ORF">NEF87_004541</name>
</gene>
<dbReference type="Gene3D" id="3.40.50.300">
    <property type="entry name" value="P-loop containing nucleotide triphosphate hydrolases"/>
    <property type="match status" value="1"/>
</dbReference>
<dbReference type="SMART" id="SM00177">
    <property type="entry name" value="ARF"/>
    <property type="match status" value="1"/>
</dbReference>